<feature type="active site" evidence="12">
    <location>
        <position position="283"/>
    </location>
</feature>
<evidence type="ECO:0000256" key="5">
    <source>
        <dbReference type="ARBA" id="ARBA00022679"/>
    </source>
</evidence>
<evidence type="ECO:0000259" key="14">
    <source>
        <dbReference type="Pfam" id="PF08545"/>
    </source>
</evidence>
<evidence type="ECO:0000256" key="9">
    <source>
        <dbReference type="ARBA" id="ARBA00023268"/>
    </source>
</evidence>
<keyword evidence="6 12" id="KW-0276">Fatty acid metabolism</keyword>
<protein>
    <recommendedName>
        <fullName evidence="3 12">Beta-ketoacyl-[acyl-carrier-protein] synthase III</fullName>
        <shortName evidence="12">Beta-ketoacyl-ACP synthase III</shortName>
        <shortName evidence="12">KAS III</shortName>
        <ecNumber evidence="3 12">2.3.1.180</ecNumber>
    </recommendedName>
    <alternativeName>
        <fullName evidence="12">3-oxoacyl-[acyl-carrier-protein] synthase 3</fullName>
    </alternativeName>
    <alternativeName>
        <fullName evidence="12">3-oxoacyl-[acyl-carrier-protein] synthase III</fullName>
    </alternativeName>
</protein>
<gene>
    <name evidence="15" type="primary">fabH-2</name>
    <name evidence="12" type="synonym">fabH</name>
    <name evidence="15" type="ORF">AMYX_09070</name>
</gene>
<accession>A0A7I9VID1</accession>
<proteinExistence type="inferred from homology"/>
<comment type="caution">
    <text evidence="15">The sequence shown here is derived from an EMBL/GenBank/DDBJ whole genome shotgun (WGS) entry which is preliminary data.</text>
</comment>
<dbReference type="Pfam" id="PF08545">
    <property type="entry name" value="ACP_syn_III"/>
    <property type="match status" value="1"/>
</dbReference>
<dbReference type="FunFam" id="3.40.47.10:FF:000004">
    <property type="entry name" value="3-oxoacyl-[acyl-carrier-protein] synthase 3"/>
    <property type="match status" value="1"/>
</dbReference>
<keyword evidence="10 12" id="KW-0012">Acyltransferase</keyword>
<feature type="domain" description="Beta-ketoacyl-[acyl-carrier-protein] synthase III N-terminal" evidence="14">
    <location>
        <begin position="106"/>
        <end position="185"/>
    </location>
</feature>
<dbReference type="InterPro" id="IPR013751">
    <property type="entry name" value="ACP_syn_III_N"/>
</dbReference>
<dbReference type="RefSeq" id="WP_176063391.1">
    <property type="nucleotide sequence ID" value="NZ_BJTG01000002.1"/>
</dbReference>
<comment type="subcellular location">
    <subcellularLocation>
        <location evidence="12">Cytoplasm</location>
    </subcellularLocation>
</comment>
<evidence type="ECO:0000256" key="1">
    <source>
        <dbReference type="ARBA" id="ARBA00005194"/>
    </source>
</evidence>
<dbReference type="InterPro" id="IPR004655">
    <property type="entry name" value="FabH"/>
</dbReference>
<evidence type="ECO:0000256" key="8">
    <source>
        <dbReference type="ARBA" id="ARBA00023160"/>
    </source>
</evidence>
<dbReference type="HAMAP" id="MF_01815">
    <property type="entry name" value="FabH"/>
    <property type="match status" value="1"/>
</dbReference>
<sequence length="326" mass="35404">MRSLIVGTGSYAPEKVLTNADLEKLVDTNDQWIVERTGIRARHIAAPEQATSDLAIEAAKRALEMAQVDPKDLDLIVMGTITPDYPWPSTAALLQGRLGNKKAFAFDVSAACAGSLYALSIADRYVSTGVAKRALVIGAELLTRIVDWKDRNTCVLFGDGAGAMVLAPSTDEKRGIQSIHLHADGSAWQMLHQAGPGSRNPLTAEMYAQGKHHLFMNGREVYKFAVRALEEACRETLAASELSPSDVTWVCAHQANKRILDSTLERLEIPESKCWMNLEKYGNTSSASLPMTLDEANRAGWLKPGDLILTTAIGAGMAWGAGLIRW</sequence>
<keyword evidence="5 12" id="KW-0808">Transferase</keyword>
<dbReference type="GO" id="GO:0004315">
    <property type="term" value="F:3-oxoacyl-[acyl-carrier-protein] synthase activity"/>
    <property type="evidence" value="ECO:0007669"/>
    <property type="project" value="InterPro"/>
</dbReference>
<name>A0A7I9VID1_9BACT</name>
<dbReference type="InterPro" id="IPR013747">
    <property type="entry name" value="ACP_syn_III_C"/>
</dbReference>
<dbReference type="GO" id="GO:0005737">
    <property type="term" value="C:cytoplasm"/>
    <property type="evidence" value="ECO:0007669"/>
    <property type="project" value="UniProtKB-SubCell"/>
</dbReference>
<dbReference type="CDD" id="cd00830">
    <property type="entry name" value="KAS_III"/>
    <property type="match status" value="1"/>
</dbReference>
<dbReference type="InterPro" id="IPR016039">
    <property type="entry name" value="Thiolase-like"/>
</dbReference>
<evidence type="ECO:0000256" key="12">
    <source>
        <dbReference type="HAMAP-Rule" id="MF_01815"/>
    </source>
</evidence>
<comment type="function">
    <text evidence="12">Catalyzes the condensation reaction of fatty acid synthesis by the addition to an acyl acceptor of two carbons from malonyl-ACP. Catalyzes the first condensation reaction which initiates fatty acid synthesis and may therefore play a role in governing the total rate of fatty acid production. Possesses both acetoacetyl-ACP synthase and acetyl transacylase activities. Its substrate specificity determines the biosynthesis of branched-chain and/or straight-chain of fatty acids.</text>
</comment>
<feature type="active site" evidence="12">
    <location>
        <position position="253"/>
    </location>
</feature>
<dbReference type="Gene3D" id="3.40.47.10">
    <property type="match status" value="1"/>
</dbReference>
<keyword evidence="4 12" id="KW-0444">Lipid biosynthesis</keyword>
<comment type="similarity">
    <text evidence="2 12">Belongs to the thiolase-like superfamily. FabH family.</text>
</comment>
<dbReference type="GO" id="GO:0033818">
    <property type="term" value="F:beta-ketoacyl-acyl-carrier-protein synthase III activity"/>
    <property type="evidence" value="ECO:0007669"/>
    <property type="project" value="UniProtKB-UniRule"/>
</dbReference>
<keyword evidence="8 12" id="KW-0275">Fatty acid biosynthesis</keyword>
<dbReference type="GO" id="GO:0006633">
    <property type="term" value="P:fatty acid biosynthetic process"/>
    <property type="evidence" value="ECO:0007669"/>
    <property type="project" value="UniProtKB-UniRule"/>
</dbReference>
<organism evidence="15 16">
    <name type="scientific">Anaeromyxobacter diazotrophicus</name>
    <dbReference type="NCBI Taxonomy" id="2590199"/>
    <lineage>
        <taxon>Bacteria</taxon>
        <taxon>Pseudomonadati</taxon>
        <taxon>Myxococcota</taxon>
        <taxon>Myxococcia</taxon>
        <taxon>Myxococcales</taxon>
        <taxon>Cystobacterineae</taxon>
        <taxon>Anaeromyxobacteraceae</taxon>
        <taxon>Anaeromyxobacter</taxon>
    </lineage>
</organism>
<comment type="catalytic activity">
    <reaction evidence="11">
        <text>malonyl-[ACP] + acetyl-CoA + H(+) = 3-oxobutanoyl-[ACP] + CO2 + CoA</text>
        <dbReference type="Rhea" id="RHEA:12080"/>
        <dbReference type="Rhea" id="RHEA-COMP:9623"/>
        <dbReference type="Rhea" id="RHEA-COMP:9625"/>
        <dbReference type="ChEBI" id="CHEBI:15378"/>
        <dbReference type="ChEBI" id="CHEBI:16526"/>
        <dbReference type="ChEBI" id="CHEBI:57287"/>
        <dbReference type="ChEBI" id="CHEBI:57288"/>
        <dbReference type="ChEBI" id="CHEBI:78449"/>
        <dbReference type="ChEBI" id="CHEBI:78450"/>
        <dbReference type="EC" id="2.3.1.180"/>
    </reaction>
    <physiologicalReaction direction="left-to-right" evidence="11">
        <dbReference type="Rhea" id="RHEA:12081"/>
    </physiologicalReaction>
</comment>
<dbReference type="UniPathway" id="UPA00094"/>
<evidence type="ECO:0000256" key="4">
    <source>
        <dbReference type="ARBA" id="ARBA00022516"/>
    </source>
</evidence>
<dbReference type="AlphaFoldDB" id="A0A7I9VID1"/>
<keyword evidence="12" id="KW-0963">Cytoplasm</keyword>
<keyword evidence="9 12" id="KW-0511">Multifunctional enzyme</keyword>
<feature type="active site" evidence="12">
    <location>
        <position position="112"/>
    </location>
</feature>
<evidence type="ECO:0000313" key="16">
    <source>
        <dbReference type="Proteomes" id="UP000503640"/>
    </source>
</evidence>
<dbReference type="NCBIfam" id="TIGR00747">
    <property type="entry name" value="fabH"/>
    <property type="match status" value="1"/>
</dbReference>
<dbReference type="NCBIfam" id="NF006829">
    <property type="entry name" value="PRK09352.1"/>
    <property type="match status" value="1"/>
</dbReference>
<evidence type="ECO:0000313" key="15">
    <source>
        <dbReference type="EMBL" id="GEJ56166.1"/>
    </source>
</evidence>
<keyword evidence="7 12" id="KW-0443">Lipid metabolism</keyword>
<dbReference type="PANTHER" id="PTHR43091:SF1">
    <property type="entry name" value="BETA-KETOACYL-[ACYL-CARRIER-PROTEIN] SYNTHASE III, CHLOROPLASTIC"/>
    <property type="match status" value="1"/>
</dbReference>
<evidence type="ECO:0000256" key="10">
    <source>
        <dbReference type="ARBA" id="ARBA00023315"/>
    </source>
</evidence>
<reference evidence="16" key="1">
    <citation type="journal article" date="2020" name="Appl. Environ. Microbiol.">
        <title>Diazotrophic Anaeromyxobacter Isolates from Soils.</title>
        <authorList>
            <person name="Masuda Y."/>
            <person name="Yamanaka H."/>
            <person name="Xu Z.X."/>
            <person name="Shiratori Y."/>
            <person name="Aono T."/>
            <person name="Amachi S."/>
            <person name="Senoo K."/>
            <person name="Itoh H."/>
        </authorList>
    </citation>
    <scope>NUCLEOTIDE SEQUENCE [LARGE SCALE GENOMIC DNA]</scope>
    <source>
        <strain evidence="16">R267</strain>
    </source>
</reference>
<keyword evidence="16" id="KW-1185">Reference proteome</keyword>
<evidence type="ECO:0000256" key="2">
    <source>
        <dbReference type="ARBA" id="ARBA00008642"/>
    </source>
</evidence>
<evidence type="ECO:0000256" key="7">
    <source>
        <dbReference type="ARBA" id="ARBA00023098"/>
    </source>
</evidence>
<dbReference type="Pfam" id="PF08541">
    <property type="entry name" value="ACP_syn_III_C"/>
    <property type="match status" value="1"/>
</dbReference>
<dbReference type="EC" id="2.3.1.180" evidence="3 12"/>
<dbReference type="Proteomes" id="UP000503640">
    <property type="component" value="Unassembled WGS sequence"/>
</dbReference>
<evidence type="ECO:0000256" key="11">
    <source>
        <dbReference type="ARBA" id="ARBA00051096"/>
    </source>
</evidence>
<comment type="pathway">
    <text evidence="1 12">Lipid metabolism; fatty acid biosynthesis.</text>
</comment>
<dbReference type="PANTHER" id="PTHR43091">
    <property type="entry name" value="3-OXOACYL-[ACYL-CARRIER-PROTEIN] SYNTHASE"/>
    <property type="match status" value="1"/>
</dbReference>
<feature type="region of interest" description="ACP-binding" evidence="12">
    <location>
        <begin position="254"/>
        <end position="258"/>
    </location>
</feature>
<dbReference type="SUPFAM" id="SSF53901">
    <property type="entry name" value="Thiolase-like"/>
    <property type="match status" value="1"/>
</dbReference>
<evidence type="ECO:0000256" key="6">
    <source>
        <dbReference type="ARBA" id="ARBA00022832"/>
    </source>
</evidence>
<comment type="domain">
    <text evidence="12">The last Arg residue of the ACP-binding site is essential for the weak association between ACP/AcpP and FabH.</text>
</comment>
<comment type="subunit">
    <text evidence="12">Homodimer.</text>
</comment>
<evidence type="ECO:0000259" key="13">
    <source>
        <dbReference type="Pfam" id="PF08541"/>
    </source>
</evidence>
<evidence type="ECO:0000256" key="3">
    <source>
        <dbReference type="ARBA" id="ARBA00012333"/>
    </source>
</evidence>
<feature type="domain" description="Beta-ketoacyl-[acyl-carrier-protein] synthase III C-terminal" evidence="13">
    <location>
        <begin position="237"/>
        <end position="326"/>
    </location>
</feature>
<dbReference type="EMBL" id="BJTG01000002">
    <property type="protein sequence ID" value="GEJ56166.1"/>
    <property type="molecule type" value="Genomic_DNA"/>
</dbReference>